<keyword evidence="9" id="KW-1185">Reference proteome</keyword>
<keyword evidence="3" id="KW-0238">DNA-binding</keyword>
<accession>A0AAW1JSG0</accession>
<gene>
    <name evidence="8" type="ORF">RND81_07G151000</name>
</gene>
<dbReference type="InterPro" id="IPR003340">
    <property type="entry name" value="B3_DNA-bd"/>
</dbReference>
<evidence type="ECO:0000256" key="1">
    <source>
        <dbReference type="ARBA" id="ARBA00004123"/>
    </source>
</evidence>
<dbReference type="SUPFAM" id="SSF101936">
    <property type="entry name" value="DNA-binding pseudobarrel domain"/>
    <property type="match status" value="2"/>
</dbReference>
<evidence type="ECO:0000256" key="3">
    <source>
        <dbReference type="ARBA" id="ARBA00023125"/>
    </source>
</evidence>
<reference evidence="8" key="1">
    <citation type="submission" date="2024-03" db="EMBL/GenBank/DDBJ databases">
        <title>WGS assembly of Saponaria officinalis var. Norfolk2.</title>
        <authorList>
            <person name="Jenkins J."/>
            <person name="Shu S."/>
            <person name="Grimwood J."/>
            <person name="Barry K."/>
            <person name="Goodstein D."/>
            <person name="Schmutz J."/>
            <person name="Leebens-Mack J."/>
            <person name="Osbourn A."/>
        </authorList>
    </citation>
    <scope>NUCLEOTIDE SEQUENCE [LARGE SCALE GENOMIC DNA]</scope>
    <source>
        <strain evidence="8">JIC</strain>
    </source>
</reference>
<dbReference type="GO" id="GO:0003677">
    <property type="term" value="F:DNA binding"/>
    <property type="evidence" value="ECO:0007669"/>
    <property type="project" value="UniProtKB-KW"/>
</dbReference>
<feature type="compositionally biased region" description="Acidic residues" evidence="6">
    <location>
        <begin position="163"/>
        <end position="195"/>
    </location>
</feature>
<dbReference type="Gene3D" id="2.40.330.10">
    <property type="entry name" value="DNA-binding pseudobarrel domain"/>
    <property type="match status" value="2"/>
</dbReference>
<keyword evidence="4" id="KW-0804">Transcription</keyword>
<dbReference type="InterPro" id="IPR044837">
    <property type="entry name" value="REM16-like"/>
</dbReference>
<comment type="caution">
    <text evidence="8">The sequence shown here is derived from an EMBL/GenBank/DDBJ whole genome shotgun (WGS) entry which is preliminary data.</text>
</comment>
<evidence type="ECO:0000256" key="2">
    <source>
        <dbReference type="ARBA" id="ARBA00023015"/>
    </source>
</evidence>
<organism evidence="8 9">
    <name type="scientific">Saponaria officinalis</name>
    <name type="common">Common soapwort</name>
    <name type="synonym">Lychnis saponaria</name>
    <dbReference type="NCBI Taxonomy" id="3572"/>
    <lineage>
        <taxon>Eukaryota</taxon>
        <taxon>Viridiplantae</taxon>
        <taxon>Streptophyta</taxon>
        <taxon>Embryophyta</taxon>
        <taxon>Tracheophyta</taxon>
        <taxon>Spermatophyta</taxon>
        <taxon>Magnoliopsida</taxon>
        <taxon>eudicotyledons</taxon>
        <taxon>Gunneridae</taxon>
        <taxon>Pentapetalae</taxon>
        <taxon>Caryophyllales</taxon>
        <taxon>Caryophyllaceae</taxon>
        <taxon>Caryophylleae</taxon>
        <taxon>Saponaria</taxon>
    </lineage>
</organism>
<evidence type="ECO:0000313" key="9">
    <source>
        <dbReference type="Proteomes" id="UP001443914"/>
    </source>
</evidence>
<evidence type="ECO:0000313" key="8">
    <source>
        <dbReference type="EMBL" id="KAK9706776.1"/>
    </source>
</evidence>
<dbReference type="Proteomes" id="UP001443914">
    <property type="component" value="Unassembled WGS sequence"/>
</dbReference>
<dbReference type="GO" id="GO:0005634">
    <property type="term" value="C:nucleus"/>
    <property type="evidence" value="ECO:0007669"/>
    <property type="project" value="UniProtKB-SubCell"/>
</dbReference>
<comment type="subcellular location">
    <subcellularLocation>
        <location evidence="1">Nucleus</location>
    </subcellularLocation>
</comment>
<feature type="region of interest" description="Disordered" evidence="6">
    <location>
        <begin position="145"/>
        <end position="204"/>
    </location>
</feature>
<feature type="domain" description="TF-B3" evidence="7">
    <location>
        <begin position="248"/>
        <end position="351"/>
    </location>
</feature>
<dbReference type="AlphaFoldDB" id="A0AAW1JSG0"/>
<evidence type="ECO:0000259" key="7">
    <source>
        <dbReference type="PROSITE" id="PS50863"/>
    </source>
</evidence>
<dbReference type="SMART" id="SM01019">
    <property type="entry name" value="B3"/>
    <property type="match status" value="2"/>
</dbReference>
<evidence type="ECO:0000256" key="5">
    <source>
        <dbReference type="ARBA" id="ARBA00023242"/>
    </source>
</evidence>
<keyword evidence="5" id="KW-0539">Nucleus</keyword>
<proteinExistence type="predicted"/>
<dbReference type="EMBL" id="JBDFQZ010000007">
    <property type="protein sequence ID" value="KAK9706776.1"/>
    <property type="molecule type" value="Genomic_DNA"/>
</dbReference>
<dbReference type="PROSITE" id="PS50863">
    <property type="entry name" value="B3"/>
    <property type="match status" value="2"/>
</dbReference>
<protein>
    <recommendedName>
        <fullName evidence="7">TF-B3 domain-containing protein</fullName>
    </recommendedName>
</protein>
<evidence type="ECO:0000256" key="6">
    <source>
        <dbReference type="SAM" id="MobiDB-lite"/>
    </source>
</evidence>
<dbReference type="CDD" id="cd10017">
    <property type="entry name" value="B3_DNA"/>
    <property type="match status" value="2"/>
</dbReference>
<evidence type="ECO:0000256" key="4">
    <source>
        <dbReference type="ARBA" id="ARBA00023163"/>
    </source>
</evidence>
<dbReference type="InterPro" id="IPR015300">
    <property type="entry name" value="DNA-bd_pseudobarrel_sf"/>
</dbReference>
<feature type="domain" description="TF-B3" evidence="7">
    <location>
        <begin position="23"/>
        <end position="116"/>
    </location>
</feature>
<keyword evidence="2" id="KW-0805">Transcription regulation</keyword>
<name>A0AAW1JSG0_SAPOF</name>
<sequence>MADICRTCKLNAKREYWHMLPVTKNFFKVMLGNFERELRIPREFVANFGGRLSGSFTLRGPSRNEWKVKVRREEEDVLFSRGWDRFVSDHGIDIHDFLVFSYVGDSTFEVMVFDHTGCEREGTHFTNVNLSDSSCRCTLHAEENDNESDFGMSGESNNVVENVGDDNDYDVNNDDDYDDKEEDDDDEEAEEDLEESFSYARHPGTSVKKAQKCYISSRRTVTERERERARNISDDYVKRYKSTGVPVVGVVMLPTHVYKGLYLTIPKDWALKYMITRDHQVELKVGGEHNFWLVGCRWTHGGQCQFRPRWAEFVLDNNLEEGDVCVFELVQKGNLKANRRPVFNVRIFRVVQEVVPLTPVRMV</sequence>
<dbReference type="PANTHER" id="PTHR31391">
    <property type="entry name" value="B3 DOMAIN-CONTAINING PROTEIN OS11G0197600-RELATED"/>
    <property type="match status" value="1"/>
</dbReference>
<dbReference type="Pfam" id="PF02362">
    <property type="entry name" value="B3"/>
    <property type="match status" value="2"/>
</dbReference>
<dbReference type="PANTHER" id="PTHR31391:SF137">
    <property type="entry name" value="B3 DOMAIN-CONTAINING PROTEIN REM16-LIKE"/>
    <property type="match status" value="1"/>
</dbReference>